<organism evidence="4">
    <name type="scientific">Nippostrongylus brasiliensis</name>
    <name type="common">Rat hookworm</name>
    <dbReference type="NCBI Taxonomy" id="27835"/>
    <lineage>
        <taxon>Eukaryota</taxon>
        <taxon>Metazoa</taxon>
        <taxon>Ecdysozoa</taxon>
        <taxon>Nematoda</taxon>
        <taxon>Chromadorea</taxon>
        <taxon>Rhabditida</taxon>
        <taxon>Rhabditina</taxon>
        <taxon>Rhabditomorpha</taxon>
        <taxon>Strongyloidea</taxon>
        <taxon>Heligmosomidae</taxon>
        <taxon>Nippostrongylus</taxon>
    </lineage>
</organism>
<proteinExistence type="predicted"/>
<reference evidence="2 3" key="2">
    <citation type="submission" date="2018-11" db="EMBL/GenBank/DDBJ databases">
        <authorList>
            <consortium name="Pathogen Informatics"/>
        </authorList>
    </citation>
    <scope>NUCLEOTIDE SEQUENCE [LARGE SCALE GENOMIC DNA]</scope>
</reference>
<keyword evidence="3" id="KW-1185">Reference proteome</keyword>
<evidence type="ECO:0000313" key="3">
    <source>
        <dbReference type="Proteomes" id="UP000271162"/>
    </source>
</evidence>
<feature type="region of interest" description="Disordered" evidence="1">
    <location>
        <begin position="1"/>
        <end position="69"/>
    </location>
</feature>
<name>A0A0N4YWW9_NIPBR</name>
<reference evidence="4" key="1">
    <citation type="submission" date="2017-02" db="UniProtKB">
        <authorList>
            <consortium name="WormBaseParasite"/>
        </authorList>
    </citation>
    <scope>IDENTIFICATION</scope>
</reference>
<dbReference type="EMBL" id="UYSL01026788">
    <property type="protein sequence ID" value="VDL86000.1"/>
    <property type="molecule type" value="Genomic_DNA"/>
</dbReference>
<sequence length="96" mass="10705">MGDGPSNEESEYLTDSSADLSDTEESSDQEADLTGDIRSGSSRPSKTTDEATSRAMGDSASTSGLATTRDNIHKRQWDIRAYEFDVIWMLITMRYW</sequence>
<protein>
    <submittedName>
        <fullName evidence="2 4">Uncharacterized protein</fullName>
    </submittedName>
</protein>
<gene>
    <name evidence="2" type="ORF">NBR_LOCUS21742</name>
</gene>
<evidence type="ECO:0000313" key="4">
    <source>
        <dbReference type="WBParaSite" id="NBR_0002174101-mRNA-1"/>
    </source>
</evidence>
<dbReference type="AlphaFoldDB" id="A0A0N4YWW9"/>
<evidence type="ECO:0000256" key="1">
    <source>
        <dbReference type="SAM" id="MobiDB-lite"/>
    </source>
</evidence>
<evidence type="ECO:0000313" key="2">
    <source>
        <dbReference type="EMBL" id="VDL86000.1"/>
    </source>
</evidence>
<accession>A0A0N4YWW9</accession>
<dbReference type="WBParaSite" id="NBR_0002174101-mRNA-1">
    <property type="protein sequence ID" value="NBR_0002174101-mRNA-1"/>
    <property type="gene ID" value="NBR_0002174101"/>
</dbReference>
<feature type="compositionally biased region" description="Acidic residues" evidence="1">
    <location>
        <begin position="21"/>
        <end position="33"/>
    </location>
</feature>
<feature type="compositionally biased region" description="Polar residues" evidence="1">
    <location>
        <begin position="59"/>
        <end position="69"/>
    </location>
</feature>
<dbReference type="Proteomes" id="UP000271162">
    <property type="component" value="Unassembled WGS sequence"/>
</dbReference>
<feature type="compositionally biased region" description="Acidic residues" evidence="1">
    <location>
        <begin position="1"/>
        <end position="12"/>
    </location>
</feature>